<proteinExistence type="predicted"/>
<feature type="compositionally biased region" description="Polar residues" evidence="2">
    <location>
        <begin position="258"/>
        <end position="277"/>
    </location>
</feature>
<feature type="compositionally biased region" description="Polar residues" evidence="2">
    <location>
        <begin position="7"/>
        <end position="18"/>
    </location>
</feature>
<protein>
    <recommendedName>
        <fullName evidence="3">DUF4048 domain-containing protein</fullName>
    </recommendedName>
</protein>
<feature type="domain" description="DUF4048" evidence="3">
    <location>
        <begin position="220"/>
        <end position="384"/>
    </location>
</feature>
<feature type="region of interest" description="Disordered" evidence="2">
    <location>
        <begin position="1"/>
        <end position="96"/>
    </location>
</feature>
<keyword evidence="1" id="KW-0175">Coiled coil</keyword>
<accession>A0A3N4LVR1</accession>
<dbReference type="InParanoid" id="A0A3N4LVR1"/>
<evidence type="ECO:0000256" key="2">
    <source>
        <dbReference type="SAM" id="MobiDB-lite"/>
    </source>
</evidence>
<feature type="region of interest" description="Disordered" evidence="2">
    <location>
        <begin position="318"/>
        <end position="392"/>
    </location>
</feature>
<feature type="coiled-coil region" evidence="1">
    <location>
        <begin position="131"/>
        <end position="165"/>
    </location>
</feature>
<reference evidence="4 5" key="1">
    <citation type="journal article" date="2018" name="Nat. Ecol. Evol.">
        <title>Pezizomycetes genomes reveal the molecular basis of ectomycorrhizal truffle lifestyle.</title>
        <authorList>
            <person name="Murat C."/>
            <person name="Payen T."/>
            <person name="Noel B."/>
            <person name="Kuo A."/>
            <person name="Morin E."/>
            <person name="Chen J."/>
            <person name="Kohler A."/>
            <person name="Krizsan K."/>
            <person name="Balestrini R."/>
            <person name="Da Silva C."/>
            <person name="Montanini B."/>
            <person name="Hainaut M."/>
            <person name="Levati E."/>
            <person name="Barry K.W."/>
            <person name="Belfiori B."/>
            <person name="Cichocki N."/>
            <person name="Clum A."/>
            <person name="Dockter R.B."/>
            <person name="Fauchery L."/>
            <person name="Guy J."/>
            <person name="Iotti M."/>
            <person name="Le Tacon F."/>
            <person name="Lindquist E.A."/>
            <person name="Lipzen A."/>
            <person name="Malagnac F."/>
            <person name="Mello A."/>
            <person name="Molinier V."/>
            <person name="Miyauchi S."/>
            <person name="Poulain J."/>
            <person name="Riccioni C."/>
            <person name="Rubini A."/>
            <person name="Sitrit Y."/>
            <person name="Splivallo R."/>
            <person name="Traeger S."/>
            <person name="Wang M."/>
            <person name="Zifcakova L."/>
            <person name="Wipf D."/>
            <person name="Zambonelli A."/>
            <person name="Paolocci F."/>
            <person name="Nowrousian M."/>
            <person name="Ottonello S."/>
            <person name="Baldrian P."/>
            <person name="Spatafora J.W."/>
            <person name="Henrissat B."/>
            <person name="Nagy L.G."/>
            <person name="Aury J.M."/>
            <person name="Wincker P."/>
            <person name="Grigoriev I.V."/>
            <person name="Bonfante P."/>
            <person name="Martin F.M."/>
        </authorList>
    </citation>
    <scope>NUCLEOTIDE SEQUENCE [LARGE SCALE GENOMIC DNA]</scope>
    <source>
        <strain evidence="4 5">ATCC MYA-4762</strain>
    </source>
</reference>
<name>A0A3N4LVR1_9PEZI</name>
<dbReference type="InterPro" id="IPR025122">
    <property type="entry name" value="DUF4048"/>
</dbReference>
<feature type="region of interest" description="Disordered" evidence="2">
    <location>
        <begin position="209"/>
        <end position="279"/>
    </location>
</feature>
<evidence type="ECO:0000313" key="4">
    <source>
        <dbReference type="EMBL" id="RPB26986.1"/>
    </source>
</evidence>
<keyword evidence="5" id="KW-1185">Reference proteome</keyword>
<dbReference type="Pfam" id="PF13257">
    <property type="entry name" value="DUF4048"/>
    <property type="match status" value="1"/>
</dbReference>
<feature type="compositionally biased region" description="Low complexity" evidence="2">
    <location>
        <begin position="71"/>
        <end position="85"/>
    </location>
</feature>
<gene>
    <name evidence="4" type="ORF">L211DRAFT_600068</name>
</gene>
<dbReference type="OrthoDB" id="4097086at2759"/>
<dbReference type="AlphaFoldDB" id="A0A3N4LVR1"/>
<dbReference type="Proteomes" id="UP000267821">
    <property type="component" value="Unassembled WGS sequence"/>
</dbReference>
<feature type="compositionally biased region" description="Low complexity" evidence="2">
    <location>
        <begin position="345"/>
        <end position="357"/>
    </location>
</feature>
<organism evidence="4 5">
    <name type="scientific">Terfezia boudieri ATCC MYA-4762</name>
    <dbReference type="NCBI Taxonomy" id="1051890"/>
    <lineage>
        <taxon>Eukaryota</taxon>
        <taxon>Fungi</taxon>
        <taxon>Dikarya</taxon>
        <taxon>Ascomycota</taxon>
        <taxon>Pezizomycotina</taxon>
        <taxon>Pezizomycetes</taxon>
        <taxon>Pezizales</taxon>
        <taxon>Pezizaceae</taxon>
        <taxon>Terfezia</taxon>
    </lineage>
</organism>
<evidence type="ECO:0000259" key="3">
    <source>
        <dbReference type="Pfam" id="PF13257"/>
    </source>
</evidence>
<evidence type="ECO:0000313" key="5">
    <source>
        <dbReference type="Proteomes" id="UP000267821"/>
    </source>
</evidence>
<dbReference type="EMBL" id="ML121532">
    <property type="protein sequence ID" value="RPB26986.1"/>
    <property type="molecule type" value="Genomic_DNA"/>
</dbReference>
<evidence type="ECO:0000256" key="1">
    <source>
        <dbReference type="SAM" id="Coils"/>
    </source>
</evidence>
<sequence>MEELEMSEQSLDLCNNLPSYPDNWPLPPTPFAISSEGLKEQDAAPRSRSGVFTPPPQGVQPTTAQPTPPMSASSRVLRSSSNASAKSPHRKRLSLSFPIAPSTYASPHTPTTPTDYAAPSPNGSMAFLTALAAQERRVLELREELAKAETELAKLKRQWSIHEATKQRHELLQTEIILGATGDVVEGIKSPTIEEHEARRRAALAKLTQASTRSVTSQRHHRTLSLLSPQRAPNPQPLDLQVNAEPVRVPTPVRRSDTLPTQPTRPLSMTETSSSSVRAALGIKRNSQDMIMQTGKQMAEGFKEGLWAFVEDLRQATVGEDMPPRPPMSRSNSSLGAPGVRRQGSKASLRSVSSSGGSRRGREKSPVKTDLVPDPQRTSHDETPSGRWSTASSVFSETSSIVSVSHSRSSTPRTSTSSDQSSGFIGAPAGVVGGLGVLMSVGTQFSLKKAAGVVVRGLETALEGALVLDEHEERMSWVGEESFYLTYYVMSFFCHGVD</sequence>